<feature type="domain" description="Conserved oligomeric Golgi complex subunit 2 N-terminal" evidence="10">
    <location>
        <begin position="79"/>
        <end position="206"/>
    </location>
</feature>
<evidence type="ECO:0000259" key="11">
    <source>
        <dbReference type="Pfam" id="PF12022"/>
    </source>
</evidence>
<dbReference type="AlphaFoldDB" id="A0AAW0F8Q1"/>
<dbReference type="InterPro" id="IPR009316">
    <property type="entry name" value="COG2"/>
</dbReference>
<keyword evidence="6" id="KW-0333">Golgi apparatus</keyword>
<evidence type="ECO:0000256" key="1">
    <source>
        <dbReference type="ARBA" id="ARBA00004395"/>
    </source>
</evidence>
<dbReference type="GO" id="GO:0007030">
    <property type="term" value="P:Golgi organization"/>
    <property type="evidence" value="ECO:0007669"/>
    <property type="project" value="InterPro"/>
</dbReference>
<keyword evidence="5" id="KW-0653">Protein transport</keyword>
<feature type="region of interest" description="Disordered" evidence="9">
    <location>
        <begin position="1"/>
        <end position="49"/>
    </location>
</feature>
<dbReference type="InterPro" id="IPR024603">
    <property type="entry name" value="COG_complex_COG2_C"/>
</dbReference>
<evidence type="ECO:0000313" key="12">
    <source>
        <dbReference type="EMBL" id="KAK7201596.1"/>
    </source>
</evidence>
<feature type="compositionally biased region" description="Polar residues" evidence="9">
    <location>
        <begin position="30"/>
        <end position="41"/>
    </location>
</feature>
<evidence type="ECO:0000256" key="9">
    <source>
        <dbReference type="SAM" id="MobiDB-lite"/>
    </source>
</evidence>
<protein>
    <recommendedName>
        <fullName evidence="3">Conserved oligomeric Golgi complex subunit 2</fullName>
    </recommendedName>
    <alternativeName>
        <fullName evidence="8">Component of oligomeric Golgi complex 2</fullName>
    </alternativeName>
</protein>
<evidence type="ECO:0000256" key="3">
    <source>
        <dbReference type="ARBA" id="ARBA00020977"/>
    </source>
</evidence>
<sequence>MHVVPAAASRHSDAAEMDAAASAGPPSPSQLGNGSRRTSAAQHAGVPDAAVVTEGQPSADAAPEADPELLKQQLQLIQLCFAEHEFGIVVDEDVHGSGRSSSGSSSDASPRSRSPSTCSQSDDDEGGGGGGGAGRRRGLPDFDALAFVSGKTQHGVPLAVLSQDLHAYARYIENRIAQCVNTDVHTAFVNVSGHLVGMKDELSYMERPLTAAMEKLSTAVGQIAATSTKVRQTVEAACAAEMERAFDAVYLRSMVVYETIAYQLDDLAALLHITVDTAATTAGARPAPAGGSGGGAGSGAASLTTRDGGDKSAAAPPKLTFLVAPDTQLSDAALDVLEDVVLLCLELREVCQRLGSLPSREQERAEAASNLAAAEQSVMAVLEVVLVHASQLAFGPPTDAAAAAAASPSPSPGALVARQLLGRVIELYGQAGEMEQFCVVFRNAVLRPPLEAVVSWKAATQARQSAEGTVALLRQMKAVLQTTFLPLLPLLREHYGAALHPTTTIVWPVLSETLVKKLPSLYEVGIPNHFQMRYKAAYELLAVVEGACADAEELAVLRRSPDVVLWNHKWNLDVYAALRVSEVDKALQSVSAPLDRLPPATQSDYHFRLFYIAQQQLLHLFSSSVFLLMCAPRFLRQTVACCHRVLERVQEAVAVAAGTPRPGSAVAEGVDRPASAAASDSGSAAAGDGAHDTLLLAIADAHTLRAFLEGQLRDVVLGRLAAESGQAPLEALQSATSTARVTGGAAAAAAERGTPELVADVLQFAGASVCGQFVHQARASLVRQVAEAAALPLQNLKSVRSAYSHTRKTMPSAASWYVTPAMQPLRQFAEEAQRSGFGGAVLQDSVAEMLSAVVGHFVALARETLITAKKTEESWEKLRRRKEGGVPTPATADQVPGASDEHNGGTAASVAAGGEQRVTLETATDRDKMTIQLWMDALAMQEAAQQPPLSLSAERTTEVFAGAMELLRRAEWIHGADIPEPPDVDA</sequence>
<evidence type="ECO:0000256" key="7">
    <source>
        <dbReference type="ARBA" id="ARBA00023136"/>
    </source>
</evidence>
<proteinExistence type="inferred from homology"/>
<feature type="domain" description="COG complex component COG2 C-terminal" evidence="11">
    <location>
        <begin position="568"/>
        <end position="937"/>
    </location>
</feature>
<dbReference type="InterPro" id="IPR024602">
    <property type="entry name" value="COG_su2_N"/>
</dbReference>
<dbReference type="GO" id="GO:0000139">
    <property type="term" value="C:Golgi membrane"/>
    <property type="evidence" value="ECO:0007669"/>
    <property type="project" value="UniProtKB-SubCell"/>
</dbReference>
<evidence type="ECO:0000256" key="5">
    <source>
        <dbReference type="ARBA" id="ARBA00022927"/>
    </source>
</evidence>
<dbReference type="Pfam" id="PF06148">
    <property type="entry name" value="COG2_N"/>
    <property type="match status" value="1"/>
</dbReference>
<comment type="similarity">
    <text evidence="2">Belongs to the COG2 family.</text>
</comment>
<name>A0AAW0F8Q1_9TRYP</name>
<comment type="subcellular location">
    <subcellularLocation>
        <location evidence="1">Golgi apparatus membrane</location>
        <topology evidence="1">Peripheral membrane protein</topology>
    </subcellularLocation>
</comment>
<keyword evidence="7" id="KW-0472">Membrane</keyword>
<feature type="compositionally biased region" description="Low complexity" evidence="9">
    <location>
        <begin position="97"/>
        <end position="116"/>
    </location>
</feature>
<keyword evidence="13" id="KW-1185">Reference proteome</keyword>
<feature type="region of interest" description="Disordered" evidence="9">
    <location>
        <begin position="284"/>
        <end position="312"/>
    </location>
</feature>
<feature type="region of interest" description="Disordered" evidence="9">
    <location>
        <begin position="874"/>
        <end position="915"/>
    </location>
</feature>
<evidence type="ECO:0000313" key="13">
    <source>
        <dbReference type="Proteomes" id="UP001430356"/>
    </source>
</evidence>
<organism evidence="12 13">
    <name type="scientific">Novymonas esmeraldas</name>
    <dbReference type="NCBI Taxonomy" id="1808958"/>
    <lineage>
        <taxon>Eukaryota</taxon>
        <taxon>Discoba</taxon>
        <taxon>Euglenozoa</taxon>
        <taxon>Kinetoplastea</taxon>
        <taxon>Metakinetoplastina</taxon>
        <taxon>Trypanosomatida</taxon>
        <taxon>Trypanosomatidae</taxon>
        <taxon>Novymonas</taxon>
    </lineage>
</organism>
<keyword evidence="4" id="KW-0813">Transport</keyword>
<dbReference type="GO" id="GO:0006891">
    <property type="term" value="P:intra-Golgi vesicle-mediated transport"/>
    <property type="evidence" value="ECO:0007669"/>
    <property type="project" value="TreeGrafter"/>
</dbReference>
<dbReference type="GO" id="GO:0017119">
    <property type="term" value="C:Golgi transport complex"/>
    <property type="evidence" value="ECO:0007669"/>
    <property type="project" value="TreeGrafter"/>
</dbReference>
<evidence type="ECO:0000256" key="4">
    <source>
        <dbReference type="ARBA" id="ARBA00022448"/>
    </source>
</evidence>
<dbReference type="Pfam" id="PF12022">
    <property type="entry name" value="COG2_C"/>
    <property type="match status" value="1"/>
</dbReference>
<dbReference type="PANTHER" id="PTHR12961:SF0">
    <property type="entry name" value="CONSERVED OLIGOMERIC GOLGI COMPLEX SUBUNIT 2"/>
    <property type="match status" value="1"/>
</dbReference>
<evidence type="ECO:0000256" key="8">
    <source>
        <dbReference type="ARBA" id="ARBA00031344"/>
    </source>
</evidence>
<accession>A0AAW0F8Q1</accession>
<gene>
    <name evidence="12" type="ORF">NESM_000224000</name>
</gene>
<dbReference type="EMBL" id="JAECZO010000017">
    <property type="protein sequence ID" value="KAK7201596.1"/>
    <property type="molecule type" value="Genomic_DNA"/>
</dbReference>
<evidence type="ECO:0000256" key="6">
    <source>
        <dbReference type="ARBA" id="ARBA00023034"/>
    </source>
</evidence>
<dbReference type="GO" id="GO:0015031">
    <property type="term" value="P:protein transport"/>
    <property type="evidence" value="ECO:0007669"/>
    <property type="project" value="UniProtKB-KW"/>
</dbReference>
<reference evidence="12 13" key="1">
    <citation type="journal article" date="2021" name="MBio">
        <title>A New Model Trypanosomatid, Novymonas esmeraldas: Genomic Perception of Its 'Candidatus Pandoraea novymonadis' Endosymbiont.</title>
        <authorList>
            <person name="Zakharova A."/>
            <person name="Saura A."/>
            <person name="Butenko A."/>
            <person name="Podesvova L."/>
            <person name="Warmusova S."/>
            <person name="Kostygov A.Y."/>
            <person name="Nenarokova A."/>
            <person name="Lukes J."/>
            <person name="Opperdoes F.R."/>
            <person name="Yurchenko V."/>
        </authorList>
    </citation>
    <scope>NUCLEOTIDE SEQUENCE [LARGE SCALE GENOMIC DNA]</scope>
    <source>
        <strain evidence="12 13">E262AT.01</strain>
    </source>
</reference>
<dbReference type="Proteomes" id="UP001430356">
    <property type="component" value="Unassembled WGS sequence"/>
</dbReference>
<evidence type="ECO:0000259" key="10">
    <source>
        <dbReference type="Pfam" id="PF06148"/>
    </source>
</evidence>
<evidence type="ECO:0000256" key="2">
    <source>
        <dbReference type="ARBA" id="ARBA00007603"/>
    </source>
</evidence>
<dbReference type="PANTHER" id="PTHR12961">
    <property type="entry name" value="CONSERVED OLIGOMERIC GOLGI COMPLEX COMPONENT 2"/>
    <property type="match status" value="1"/>
</dbReference>
<comment type="caution">
    <text evidence="12">The sequence shown here is derived from an EMBL/GenBank/DDBJ whole genome shotgun (WGS) entry which is preliminary data.</text>
</comment>
<feature type="region of interest" description="Disordered" evidence="9">
    <location>
        <begin position="93"/>
        <end position="135"/>
    </location>
</feature>